<name>A4CFL4_9GAMM</name>
<evidence type="ECO:0000313" key="2">
    <source>
        <dbReference type="Proteomes" id="UP000006201"/>
    </source>
</evidence>
<dbReference type="Proteomes" id="UP000006201">
    <property type="component" value="Unassembled WGS sequence"/>
</dbReference>
<proteinExistence type="predicted"/>
<reference evidence="1 2" key="1">
    <citation type="submission" date="2006-02" db="EMBL/GenBank/DDBJ databases">
        <authorList>
            <person name="Moran M.A."/>
            <person name="Kjelleberg S."/>
            <person name="Egan S."/>
            <person name="Saunders N."/>
            <person name="Thomas T."/>
            <person name="Ferriera S."/>
            <person name="Johnson J."/>
            <person name="Kravitz S."/>
            <person name="Halpern A."/>
            <person name="Remington K."/>
            <person name="Beeson K."/>
            <person name="Tran B."/>
            <person name="Rogers Y.-H."/>
            <person name="Friedman R."/>
            <person name="Venter J.C."/>
        </authorList>
    </citation>
    <scope>NUCLEOTIDE SEQUENCE [LARGE SCALE GENOMIC DNA]</scope>
    <source>
        <strain evidence="1 2">D2</strain>
    </source>
</reference>
<evidence type="ECO:0000313" key="1">
    <source>
        <dbReference type="EMBL" id="EAR26441.1"/>
    </source>
</evidence>
<dbReference type="AlphaFoldDB" id="A4CFL4"/>
<keyword evidence="2" id="KW-1185">Reference proteome</keyword>
<dbReference type="RefSeq" id="WP_009839305.1">
    <property type="nucleotide sequence ID" value="NZ_AAOH01000014.1"/>
</dbReference>
<dbReference type="STRING" id="87626.PTD2_04621"/>
<accession>A4CFL4</accession>
<organism evidence="1 2">
    <name type="scientific">Pseudoalteromonas tunicata D2</name>
    <dbReference type="NCBI Taxonomy" id="87626"/>
    <lineage>
        <taxon>Bacteria</taxon>
        <taxon>Pseudomonadati</taxon>
        <taxon>Pseudomonadota</taxon>
        <taxon>Gammaproteobacteria</taxon>
        <taxon>Alteromonadales</taxon>
        <taxon>Pseudoalteromonadaceae</taxon>
        <taxon>Pseudoalteromonas</taxon>
    </lineage>
</organism>
<dbReference type="HOGENOM" id="CLU_2555734_0_0_6"/>
<comment type="caution">
    <text evidence="1">The sequence shown here is derived from an EMBL/GenBank/DDBJ whole genome shotgun (WGS) entry which is preliminary data.</text>
</comment>
<dbReference type="EMBL" id="AAOH01000014">
    <property type="protein sequence ID" value="EAR26441.1"/>
    <property type="molecule type" value="Genomic_DNA"/>
</dbReference>
<gene>
    <name evidence="1" type="ORF">PTD2_04621</name>
</gene>
<sequence length="82" mass="9116">MNKLALSFTLASSIFSTNGVANEQHFELKKLVEQEIKATITVQLTELQKEHAVISLPTQPILIARVLPTTTRSKLDEPVQSE</sequence>
<protein>
    <submittedName>
        <fullName evidence="1">Uncharacterized protein</fullName>
    </submittedName>
</protein>